<feature type="domain" description="Cytidyltransferase-like" evidence="12">
    <location>
        <begin position="1"/>
        <end position="177"/>
    </location>
</feature>
<proteinExistence type="inferred from homology"/>
<dbReference type="PANTHER" id="PTHR39321:SF3">
    <property type="entry name" value="PHOSPHOPANTETHEINE ADENYLYLTRANSFERASE"/>
    <property type="match status" value="1"/>
</dbReference>
<dbReference type="EC" id="2.7.7.18" evidence="11"/>
<dbReference type="Gene3D" id="3.40.50.620">
    <property type="entry name" value="HUPs"/>
    <property type="match status" value="1"/>
</dbReference>
<dbReference type="HOGENOM" id="CLU_069765_3_1_12"/>
<dbReference type="InterPro" id="IPR004821">
    <property type="entry name" value="Cyt_trans-like"/>
</dbReference>
<keyword evidence="5 11" id="KW-0808">Transferase</keyword>
<dbReference type="Proteomes" id="UP000018680">
    <property type="component" value="Chromosome"/>
</dbReference>
<comment type="function">
    <text evidence="1 11">Catalyzes the reversible adenylation of nicotinate mononucleotide (NaMN) to nicotinic acid adenine dinucleotide (NaAD).</text>
</comment>
<evidence type="ECO:0000256" key="10">
    <source>
        <dbReference type="ARBA" id="ARBA00048721"/>
    </source>
</evidence>
<dbReference type="NCBIfam" id="TIGR00482">
    <property type="entry name" value="nicotinate (nicotinamide) nucleotide adenylyltransferase"/>
    <property type="match status" value="1"/>
</dbReference>
<keyword evidence="7 11" id="KW-0547">Nucleotide-binding</keyword>
<evidence type="ECO:0000256" key="5">
    <source>
        <dbReference type="ARBA" id="ARBA00022679"/>
    </source>
</evidence>
<name>V5WGC3_9SPIO</name>
<dbReference type="GO" id="GO:0004515">
    <property type="term" value="F:nicotinate-nucleotide adenylyltransferase activity"/>
    <property type="evidence" value="ECO:0007669"/>
    <property type="project" value="UniProtKB-UniRule"/>
</dbReference>
<comment type="pathway">
    <text evidence="2 11">Cofactor biosynthesis; NAD(+) biosynthesis; deamido-NAD(+) from nicotinate D-ribonucleotide: step 1/1.</text>
</comment>
<dbReference type="eggNOG" id="COG1057">
    <property type="taxonomic scope" value="Bacteria"/>
</dbReference>
<dbReference type="PANTHER" id="PTHR39321">
    <property type="entry name" value="NICOTINATE-NUCLEOTIDE ADENYLYLTRANSFERASE-RELATED"/>
    <property type="match status" value="1"/>
</dbReference>
<dbReference type="GO" id="GO:0009435">
    <property type="term" value="P:NAD+ biosynthetic process"/>
    <property type="evidence" value="ECO:0007669"/>
    <property type="project" value="UniProtKB-UniRule"/>
</dbReference>
<dbReference type="HAMAP" id="MF_00244">
    <property type="entry name" value="NaMN_adenylyltr"/>
    <property type="match status" value="1"/>
</dbReference>
<evidence type="ECO:0000313" key="14">
    <source>
        <dbReference type="Proteomes" id="UP000018680"/>
    </source>
</evidence>
<evidence type="ECO:0000256" key="4">
    <source>
        <dbReference type="ARBA" id="ARBA00022642"/>
    </source>
</evidence>
<dbReference type="GO" id="GO:0005524">
    <property type="term" value="F:ATP binding"/>
    <property type="evidence" value="ECO:0007669"/>
    <property type="project" value="UniProtKB-KW"/>
</dbReference>
<sequence length="205" mass="23504">MLGGSFDPPHLGHEHIAVEAAEQLNLQRLYLVPAHRSPFKSGHGARGFRRMEMLERSASAIKRRVPELQIKILDVELKRGGSSYSYQTLEYISRELSGENHDYTNSELYLIIGEDNLKTFTLWKQWKNILELARLAVLPRETGRGRISLPEDLEHVKERIRIVNAPVFPAASSSIREMIARGDNTDTVLNKEVYEYIRDNSLYSI</sequence>
<dbReference type="SUPFAM" id="SSF52374">
    <property type="entry name" value="Nucleotidylyl transferase"/>
    <property type="match status" value="1"/>
</dbReference>
<comment type="similarity">
    <text evidence="3 11">Belongs to the NadD family.</text>
</comment>
<evidence type="ECO:0000256" key="6">
    <source>
        <dbReference type="ARBA" id="ARBA00022695"/>
    </source>
</evidence>
<evidence type="ECO:0000256" key="9">
    <source>
        <dbReference type="ARBA" id="ARBA00023027"/>
    </source>
</evidence>
<dbReference type="Pfam" id="PF01467">
    <property type="entry name" value="CTP_transf_like"/>
    <property type="match status" value="1"/>
</dbReference>
<evidence type="ECO:0000256" key="11">
    <source>
        <dbReference type="HAMAP-Rule" id="MF_00244"/>
    </source>
</evidence>
<dbReference type="CDD" id="cd02165">
    <property type="entry name" value="NMNAT"/>
    <property type="match status" value="1"/>
</dbReference>
<dbReference type="UniPathway" id="UPA00253">
    <property type="reaction ID" value="UER00332"/>
</dbReference>
<gene>
    <name evidence="11" type="primary">nadD</name>
    <name evidence="13" type="ORF">L21SP2_1441</name>
</gene>
<evidence type="ECO:0000256" key="1">
    <source>
        <dbReference type="ARBA" id="ARBA00002324"/>
    </source>
</evidence>
<evidence type="ECO:0000313" key="13">
    <source>
        <dbReference type="EMBL" id="AHC14838.1"/>
    </source>
</evidence>
<evidence type="ECO:0000256" key="8">
    <source>
        <dbReference type="ARBA" id="ARBA00022840"/>
    </source>
</evidence>
<evidence type="ECO:0000256" key="7">
    <source>
        <dbReference type="ARBA" id="ARBA00022741"/>
    </source>
</evidence>
<comment type="catalytic activity">
    <reaction evidence="10 11">
        <text>nicotinate beta-D-ribonucleotide + ATP + H(+) = deamido-NAD(+) + diphosphate</text>
        <dbReference type="Rhea" id="RHEA:22860"/>
        <dbReference type="ChEBI" id="CHEBI:15378"/>
        <dbReference type="ChEBI" id="CHEBI:30616"/>
        <dbReference type="ChEBI" id="CHEBI:33019"/>
        <dbReference type="ChEBI" id="CHEBI:57502"/>
        <dbReference type="ChEBI" id="CHEBI:58437"/>
        <dbReference type="EC" id="2.7.7.18"/>
    </reaction>
</comment>
<keyword evidence="8 11" id="KW-0067">ATP-binding</keyword>
<evidence type="ECO:0000259" key="12">
    <source>
        <dbReference type="Pfam" id="PF01467"/>
    </source>
</evidence>
<evidence type="ECO:0000256" key="3">
    <source>
        <dbReference type="ARBA" id="ARBA00009014"/>
    </source>
</evidence>
<keyword evidence="6 11" id="KW-0548">Nucleotidyltransferase</keyword>
<dbReference type="STRING" id="1307761.L21SP2_1441"/>
<keyword evidence="9 11" id="KW-0520">NAD</keyword>
<dbReference type="KEGG" id="slr:L21SP2_1441"/>
<keyword evidence="4 11" id="KW-0662">Pyridine nucleotide biosynthesis</keyword>
<reference evidence="13 14" key="1">
    <citation type="journal article" date="2015" name="Stand. Genomic Sci.">
        <title>Complete genome sequence and description of Salinispira pacifica gen. nov., sp. nov., a novel spirochaete isolated form a hypersaline microbial mat.</title>
        <authorList>
            <person name="Ben Hania W."/>
            <person name="Joseph M."/>
            <person name="Schumann P."/>
            <person name="Bunk B."/>
            <person name="Fiebig A."/>
            <person name="Sproer C."/>
            <person name="Klenk H.P."/>
            <person name="Fardeau M.L."/>
            <person name="Spring S."/>
        </authorList>
    </citation>
    <scope>NUCLEOTIDE SEQUENCE [LARGE SCALE GENOMIC DNA]</scope>
    <source>
        <strain evidence="13 14">L21-RPul-D2</strain>
    </source>
</reference>
<dbReference type="InterPro" id="IPR005248">
    <property type="entry name" value="NadD/NMNAT"/>
</dbReference>
<organism evidence="13 14">
    <name type="scientific">Salinispira pacifica</name>
    <dbReference type="NCBI Taxonomy" id="1307761"/>
    <lineage>
        <taxon>Bacteria</taxon>
        <taxon>Pseudomonadati</taxon>
        <taxon>Spirochaetota</taxon>
        <taxon>Spirochaetia</taxon>
        <taxon>Spirochaetales</taxon>
        <taxon>Spirochaetaceae</taxon>
        <taxon>Salinispira</taxon>
    </lineage>
</organism>
<keyword evidence="14" id="KW-1185">Reference proteome</keyword>
<evidence type="ECO:0000256" key="2">
    <source>
        <dbReference type="ARBA" id="ARBA00005019"/>
    </source>
</evidence>
<dbReference type="AlphaFoldDB" id="V5WGC3"/>
<accession>V5WGC3</accession>
<dbReference type="InterPro" id="IPR014729">
    <property type="entry name" value="Rossmann-like_a/b/a_fold"/>
</dbReference>
<protein>
    <recommendedName>
        <fullName evidence="11">Probable nicotinate-nucleotide adenylyltransferase</fullName>
        <ecNumber evidence="11">2.7.7.18</ecNumber>
    </recommendedName>
    <alternativeName>
        <fullName evidence="11">Deamido-NAD(+) diphosphorylase</fullName>
    </alternativeName>
    <alternativeName>
        <fullName evidence="11">Deamido-NAD(+) pyrophosphorylase</fullName>
    </alternativeName>
    <alternativeName>
        <fullName evidence="11">Nicotinate mononucleotide adenylyltransferase</fullName>
        <shortName evidence="11">NaMN adenylyltransferase</shortName>
    </alternativeName>
</protein>
<dbReference type="EMBL" id="CP006939">
    <property type="protein sequence ID" value="AHC14838.1"/>
    <property type="molecule type" value="Genomic_DNA"/>
</dbReference>